<proteinExistence type="predicted"/>
<dbReference type="EMBL" id="JAKFGM010000001">
    <property type="protein sequence ID" value="MCF2514441.1"/>
    <property type="molecule type" value="Genomic_DNA"/>
</dbReference>
<gene>
    <name evidence="1" type="ORF">LVY65_05090</name>
</gene>
<dbReference type="InterPro" id="IPR010260">
    <property type="entry name" value="AlpA"/>
</dbReference>
<protein>
    <submittedName>
        <fullName evidence="1">AlpA family phage regulatory protein</fullName>
    </submittedName>
</protein>
<reference evidence="1" key="1">
    <citation type="submission" date="2022-01" db="EMBL/GenBank/DDBJ databases">
        <authorList>
            <person name="Jo J.-H."/>
            <person name="Im W.-T."/>
        </authorList>
    </citation>
    <scope>NUCLEOTIDE SEQUENCE</scope>
    <source>
        <strain evidence="1">G124</strain>
    </source>
</reference>
<comment type="caution">
    <text evidence="1">The sequence shown here is derived from an EMBL/GenBank/DDBJ whole genome shotgun (WGS) entry which is preliminary data.</text>
</comment>
<keyword evidence="2" id="KW-1185">Reference proteome</keyword>
<name>A0A9X1QJ41_9SPHN</name>
<dbReference type="Proteomes" id="UP001139410">
    <property type="component" value="Unassembled WGS sequence"/>
</dbReference>
<dbReference type="RefSeq" id="WP_235066904.1">
    <property type="nucleotide sequence ID" value="NZ_JAKFGM010000001.1"/>
</dbReference>
<evidence type="ECO:0000313" key="1">
    <source>
        <dbReference type="EMBL" id="MCF2514441.1"/>
    </source>
</evidence>
<accession>A0A9X1QJ41</accession>
<sequence length="63" mass="6936">MIRLMRLPEVEAAVGLKKTAIYDHIKKGQFPAPVKTGAGQINAWASDEIQAYIERLKAAREAA</sequence>
<dbReference type="Pfam" id="PF05930">
    <property type="entry name" value="Phage_AlpA"/>
    <property type="match status" value="1"/>
</dbReference>
<evidence type="ECO:0000313" key="2">
    <source>
        <dbReference type="Proteomes" id="UP001139410"/>
    </source>
</evidence>
<dbReference type="Gene3D" id="1.10.238.160">
    <property type="match status" value="1"/>
</dbReference>
<organism evidence="1 2">
    <name type="scientific">Sphingomonas cremea</name>
    <dbReference type="NCBI Taxonomy" id="2904799"/>
    <lineage>
        <taxon>Bacteria</taxon>
        <taxon>Pseudomonadati</taxon>
        <taxon>Pseudomonadota</taxon>
        <taxon>Alphaproteobacteria</taxon>
        <taxon>Sphingomonadales</taxon>
        <taxon>Sphingomonadaceae</taxon>
        <taxon>Sphingomonas</taxon>
    </lineage>
</organism>
<dbReference type="AlphaFoldDB" id="A0A9X1QJ41"/>